<dbReference type="SUPFAM" id="SSF55729">
    <property type="entry name" value="Acyl-CoA N-acyltransferases (Nat)"/>
    <property type="match status" value="1"/>
</dbReference>
<dbReference type="PROSITE" id="PS51186">
    <property type="entry name" value="GNAT"/>
    <property type="match status" value="1"/>
</dbReference>
<dbReference type="InterPro" id="IPR000182">
    <property type="entry name" value="GNAT_dom"/>
</dbReference>
<reference evidence="2 3" key="1">
    <citation type="submission" date="2023-08" db="EMBL/GenBank/DDBJ databases">
        <authorList>
            <person name="Girao M."/>
            <person name="Carvalho M.F."/>
        </authorList>
    </citation>
    <scope>NUCLEOTIDE SEQUENCE [LARGE SCALE GENOMIC DNA]</scope>
    <source>
        <strain evidence="2 3">CT-R113</strain>
    </source>
</reference>
<dbReference type="RefSeq" id="WP_330092542.1">
    <property type="nucleotide sequence ID" value="NZ_JAUZMY010000015.1"/>
</dbReference>
<keyword evidence="3" id="KW-1185">Reference proteome</keyword>
<dbReference type="EC" id="2.-.-.-" evidence="2"/>
<evidence type="ECO:0000259" key="1">
    <source>
        <dbReference type="PROSITE" id="PS51186"/>
    </source>
</evidence>
<protein>
    <submittedName>
        <fullName evidence="2">GNAT family protein</fullName>
        <ecNumber evidence="2">2.-.-.-</ecNumber>
    </submittedName>
</protein>
<dbReference type="Pfam" id="PF13302">
    <property type="entry name" value="Acetyltransf_3"/>
    <property type="match status" value="1"/>
</dbReference>
<proteinExistence type="predicted"/>
<evidence type="ECO:0000313" key="2">
    <source>
        <dbReference type="EMBL" id="MEE2038762.1"/>
    </source>
</evidence>
<accession>A0ABU7K954</accession>
<keyword evidence="2" id="KW-0808">Transferase</keyword>
<dbReference type="Gene3D" id="3.40.630.30">
    <property type="match status" value="1"/>
</dbReference>
<dbReference type="PANTHER" id="PTHR43415:SF3">
    <property type="entry name" value="GNAT-FAMILY ACETYLTRANSFERASE"/>
    <property type="match status" value="1"/>
</dbReference>
<gene>
    <name evidence="2" type="ORF">Q8791_16175</name>
</gene>
<comment type="caution">
    <text evidence="2">The sequence shown here is derived from an EMBL/GenBank/DDBJ whole genome shotgun (WGS) entry which is preliminary data.</text>
</comment>
<dbReference type="Proteomes" id="UP001356095">
    <property type="component" value="Unassembled WGS sequence"/>
</dbReference>
<dbReference type="PANTHER" id="PTHR43415">
    <property type="entry name" value="SPERMIDINE N(1)-ACETYLTRANSFERASE"/>
    <property type="match status" value="1"/>
</dbReference>
<dbReference type="EMBL" id="JAUZMY010000015">
    <property type="protein sequence ID" value="MEE2038762.1"/>
    <property type="molecule type" value="Genomic_DNA"/>
</dbReference>
<sequence length="212" mass="23162">MSDIAEPVLWAEAEGIALGALRADLAREYWRWESDPGAVLGYGRQVPESPESRAEGLEHQLRGAPDQARFTVYDVRGTDPAPCGLASLLVDHQVRTAEFILVVAPEARGRGVGTTATRLTLDYAFHVIGLEMVWLKVLEPNTAGRNAYAKAGFREVGTMRSAGVWKGRRCGEVVMDALPRDFQGPSVYEGRGSQNRTAVRWWASAPAKAARV</sequence>
<evidence type="ECO:0000313" key="3">
    <source>
        <dbReference type="Proteomes" id="UP001356095"/>
    </source>
</evidence>
<dbReference type="GO" id="GO:0016740">
    <property type="term" value="F:transferase activity"/>
    <property type="evidence" value="ECO:0007669"/>
    <property type="project" value="UniProtKB-KW"/>
</dbReference>
<organism evidence="2 3">
    <name type="scientific">Nocardiopsis codii</name>
    <dbReference type="NCBI Taxonomy" id="3065942"/>
    <lineage>
        <taxon>Bacteria</taxon>
        <taxon>Bacillati</taxon>
        <taxon>Actinomycetota</taxon>
        <taxon>Actinomycetes</taxon>
        <taxon>Streptosporangiales</taxon>
        <taxon>Nocardiopsidaceae</taxon>
        <taxon>Nocardiopsis</taxon>
    </lineage>
</organism>
<feature type="domain" description="N-acetyltransferase" evidence="1">
    <location>
        <begin position="16"/>
        <end position="180"/>
    </location>
</feature>
<name>A0ABU7K954_9ACTN</name>
<dbReference type="InterPro" id="IPR016181">
    <property type="entry name" value="Acyl_CoA_acyltransferase"/>
</dbReference>